<name>A0ABW3DFU6_9BACL</name>
<dbReference type="Gene3D" id="3.40.630.30">
    <property type="match status" value="1"/>
</dbReference>
<sequence>MTGYFWQGYKVRLRPTQPSDWEDWRRESSDSDGIRLMEWGIQLPVDDFNVREMSEKYDHFKDDYRKMFAIETYSNQLAGLINLNTIDYKNGTFSFGLGTNRAYRNQGYASEAVRIILRYGFHELRLQKCNSSCVDINEPSIKLHRKLGFREEGLRRRVIYMNGRYYDNLLFGITKEEFDENDRIYISNQEA</sequence>
<evidence type="ECO:0000313" key="2">
    <source>
        <dbReference type="EMBL" id="MFD0871439.1"/>
    </source>
</evidence>
<accession>A0ABW3DFU6</accession>
<gene>
    <name evidence="2" type="ORF">ACFQ03_20065</name>
</gene>
<dbReference type="Pfam" id="PF13302">
    <property type="entry name" value="Acetyltransf_3"/>
    <property type="match status" value="1"/>
</dbReference>
<protein>
    <submittedName>
        <fullName evidence="2">GNAT family N-acetyltransferase</fullName>
        <ecNumber evidence="2">2.3.-.-</ecNumber>
    </submittedName>
</protein>
<evidence type="ECO:0000313" key="3">
    <source>
        <dbReference type="Proteomes" id="UP001597120"/>
    </source>
</evidence>
<keyword evidence="2" id="KW-0808">Transferase</keyword>
<keyword evidence="2" id="KW-0012">Acyltransferase</keyword>
<dbReference type="SUPFAM" id="SSF55729">
    <property type="entry name" value="Acyl-CoA N-acyltransferases (Nat)"/>
    <property type="match status" value="1"/>
</dbReference>
<dbReference type="GO" id="GO:0016746">
    <property type="term" value="F:acyltransferase activity"/>
    <property type="evidence" value="ECO:0007669"/>
    <property type="project" value="UniProtKB-KW"/>
</dbReference>
<comment type="caution">
    <text evidence="2">The sequence shown here is derived from an EMBL/GenBank/DDBJ whole genome shotgun (WGS) entry which is preliminary data.</text>
</comment>
<dbReference type="Proteomes" id="UP001597120">
    <property type="component" value="Unassembled WGS sequence"/>
</dbReference>
<dbReference type="InterPro" id="IPR000182">
    <property type="entry name" value="GNAT_dom"/>
</dbReference>
<dbReference type="RefSeq" id="WP_191964282.1">
    <property type="nucleotide sequence ID" value="NZ_JBHTIU010000081.1"/>
</dbReference>
<dbReference type="EMBL" id="JBHTIU010000081">
    <property type="protein sequence ID" value="MFD0871439.1"/>
    <property type="molecule type" value="Genomic_DNA"/>
</dbReference>
<reference evidence="3" key="1">
    <citation type="journal article" date="2019" name="Int. J. Syst. Evol. Microbiol.">
        <title>The Global Catalogue of Microorganisms (GCM) 10K type strain sequencing project: providing services to taxonomists for standard genome sequencing and annotation.</title>
        <authorList>
            <consortium name="The Broad Institute Genomics Platform"/>
            <consortium name="The Broad Institute Genome Sequencing Center for Infectious Disease"/>
            <person name="Wu L."/>
            <person name="Ma J."/>
        </authorList>
    </citation>
    <scope>NUCLEOTIDE SEQUENCE [LARGE SCALE GENOMIC DNA]</scope>
    <source>
        <strain evidence="3">CCUG 57263</strain>
    </source>
</reference>
<dbReference type="PANTHER" id="PTHR43441">
    <property type="entry name" value="RIBOSOMAL-PROTEIN-SERINE ACETYLTRANSFERASE"/>
    <property type="match status" value="1"/>
</dbReference>
<dbReference type="InterPro" id="IPR016181">
    <property type="entry name" value="Acyl_CoA_acyltransferase"/>
</dbReference>
<dbReference type="PANTHER" id="PTHR43441:SF11">
    <property type="entry name" value="RIBOSOMAL-PROTEIN-SERINE ACETYLTRANSFERASE"/>
    <property type="match status" value="1"/>
</dbReference>
<dbReference type="InterPro" id="IPR051908">
    <property type="entry name" value="Ribosomal_N-acetyltransferase"/>
</dbReference>
<organism evidence="2 3">
    <name type="scientific">Paenibacillus residui</name>
    <dbReference type="NCBI Taxonomy" id="629724"/>
    <lineage>
        <taxon>Bacteria</taxon>
        <taxon>Bacillati</taxon>
        <taxon>Bacillota</taxon>
        <taxon>Bacilli</taxon>
        <taxon>Bacillales</taxon>
        <taxon>Paenibacillaceae</taxon>
        <taxon>Paenibacillus</taxon>
    </lineage>
</organism>
<proteinExistence type="predicted"/>
<keyword evidence="3" id="KW-1185">Reference proteome</keyword>
<dbReference type="PROSITE" id="PS51186">
    <property type="entry name" value="GNAT"/>
    <property type="match status" value="1"/>
</dbReference>
<evidence type="ECO:0000259" key="1">
    <source>
        <dbReference type="PROSITE" id="PS51186"/>
    </source>
</evidence>
<dbReference type="EC" id="2.3.-.-" evidence="2"/>
<feature type="domain" description="N-acetyltransferase" evidence="1">
    <location>
        <begin position="11"/>
        <end position="172"/>
    </location>
</feature>